<feature type="transmembrane region" description="Helical" evidence="1">
    <location>
        <begin position="80"/>
        <end position="110"/>
    </location>
</feature>
<keyword evidence="1" id="KW-0812">Transmembrane</keyword>
<reference evidence="2 3" key="1">
    <citation type="submission" date="2019-05" db="EMBL/GenBank/DDBJ databases">
        <authorList>
            <person name="Zhang J.-Y."/>
            <person name="Feg X."/>
            <person name="Du Z.-J."/>
        </authorList>
    </citation>
    <scope>NUCLEOTIDE SEQUENCE [LARGE SCALE GENOMIC DNA]</scope>
    <source>
        <strain evidence="2 3">RZ26</strain>
    </source>
</reference>
<dbReference type="Proteomes" id="UP000310314">
    <property type="component" value="Unassembled WGS sequence"/>
</dbReference>
<dbReference type="AlphaFoldDB" id="A0A5S3QN35"/>
<name>A0A5S3QN35_9FLAO</name>
<keyword evidence="3" id="KW-1185">Reference proteome</keyword>
<keyword evidence="1" id="KW-1133">Transmembrane helix</keyword>
<dbReference type="RefSeq" id="WP_138657302.1">
    <property type="nucleotide sequence ID" value="NZ_VATY01000001.1"/>
</dbReference>
<protein>
    <submittedName>
        <fullName evidence="2">Uncharacterized protein</fullName>
    </submittedName>
</protein>
<evidence type="ECO:0000313" key="3">
    <source>
        <dbReference type="Proteomes" id="UP000310314"/>
    </source>
</evidence>
<proteinExistence type="predicted"/>
<accession>A0A5S3QN35</accession>
<comment type="caution">
    <text evidence="2">The sequence shown here is derived from an EMBL/GenBank/DDBJ whole genome shotgun (WGS) entry which is preliminary data.</text>
</comment>
<evidence type="ECO:0000256" key="1">
    <source>
        <dbReference type="SAM" id="Phobius"/>
    </source>
</evidence>
<gene>
    <name evidence="2" type="ORF">FEE95_07740</name>
</gene>
<dbReference type="EMBL" id="VATY01000001">
    <property type="protein sequence ID" value="TMM59314.1"/>
    <property type="molecule type" value="Genomic_DNA"/>
</dbReference>
<keyword evidence="1" id="KW-0472">Membrane</keyword>
<organism evidence="2 3">
    <name type="scientific">Maribacter algarum</name>
    <name type="common">ex Zhang et al. 2020</name>
    <dbReference type="NCBI Taxonomy" id="2578118"/>
    <lineage>
        <taxon>Bacteria</taxon>
        <taxon>Pseudomonadati</taxon>
        <taxon>Bacteroidota</taxon>
        <taxon>Flavobacteriia</taxon>
        <taxon>Flavobacteriales</taxon>
        <taxon>Flavobacteriaceae</taxon>
        <taxon>Maribacter</taxon>
    </lineage>
</organism>
<dbReference type="OrthoDB" id="762068at2"/>
<sequence length="132" mass="14826">MTLDERLVFCKICANRKIDFKTGLVCSLTNQKPEFENECEYFVIDEKEAERKLNLSLDAAGPSRSQKGSLKPSKNINYGAFLAVAGIIVLLFLSILFGAMILITGISFLIRGYSQKKILAENVSFKERLKKN</sequence>
<evidence type="ECO:0000313" key="2">
    <source>
        <dbReference type="EMBL" id="TMM59314.1"/>
    </source>
</evidence>